<evidence type="ECO:0000259" key="4">
    <source>
        <dbReference type="PROSITE" id="PS50995"/>
    </source>
</evidence>
<reference evidence="5 6" key="1">
    <citation type="submission" date="2022-01" db="EMBL/GenBank/DDBJ databases">
        <title>Flavihumibacter sp. nov., isolated from sediment of a river.</title>
        <authorList>
            <person name="Liu H."/>
        </authorList>
    </citation>
    <scope>NUCLEOTIDE SEQUENCE [LARGE SCALE GENOMIC DNA]</scope>
    <source>
        <strain evidence="5 6">RY-1</strain>
    </source>
</reference>
<dbReference type="SUPFAM" id="SSF46785">
    <property type="entry name" value="Winged helix' DNA-binding domain"/>
    <property type="match status" value="1"/>
</dbReference>
<evidence type="ECO:0000313" key="6">
    <source>
        <dbReference type="Proteomes" id="UP001200145"/>
    </source>
</evidence>
<dbReference type="InterPro" id="IPR036390">
    <property type="entry name" value="WH_DNA-bd_sf"/>
</dbReference>
<dbReference type="InterPro" id="IPR000835">
    <property type="entry name" value="HTH_MarR-typ"/>
</dbReference>
<dbReference type="Gene3D" id="1.10.10.10">
    <property type="entry name" value="Winged helix-like DNA-binding domain superfamily/Winged helix DNA-binding domain"/>
    <property type="match status" value="1"/>
</dbReference>
<keyword evidence="3" id="KW-0804">Transcription</keyword>
<organism evidence="5 6">
    <name type="scientific">Flavihumibacter fluminis</name>
    <dbReference type="NCBI Taxonomy" id="2909236"/>
    <lineage>
        <taxon>Bacteria</taxon>
        <taxon>Pseudomonadati</taxon>
        <taxon>Bacteroidota</taxon>
        <taxon>Chitinophagia</taxon>
        <taxon>Chitinophagales</taxon>
        <taxon>Chitinophagaceae</taxon>
        <taxon>Flavihumibacter</taxon>
    </lineage>
</organism>
<keyword evidence="2" id="KW-0238">DNA-binding</keyword>
<comment type="caution">
    <text evidence="5">The sequence shown here is derived from an EMBL/GenBank/DDBJ whole genome shotgun (WGS) entry which is preliminary data.</text>
</comment>
<dbReference type="SMART" id="SM00347">
    <property type="entry name" value="HTH_MARR"/>
    <property type="match status" value="1"/>
</dbReference>
<feature type="domain" description="HTH marR-type" evidence="4">
    <location>
        <begin position="5"/>
        <end position="138"/>
    </location>
</feature>
<dbReference type="Proteomes" id="UP001200145">
    <property type="component" value="Unassembled WGS sequence"/>
</dbReference>
<dbReference type="PROSITE" id="PS50995">
    <property type="entry name" value="HTH_MARR_2"/>
    <property type="match status" value="1"/>
</dbReference>
<keyword evidence="6" id="KW-1185">Reference proteome</keyword>
<dbReference type="PANTHER" id="PTHR42756">
    <property type="entry name" value="TRANSCRIPTIONAL REGULATOR, MARR"/>
    <property type="match status" value="1"/>
</dbReference>
<evidence type="ECO:0000256" key="3">
    <source>
        <dbReference type="ARBA" id="ARBA00023163"/>
    </source>
</evidence>
<protein>
    <submittedName>
        <fullName evidence="5">MarR family winged helix-turn-helix transcriptional regulator</fullName>
    </submittedName>
</protein>
<accession>A0ABS9BKK6</accession>
<dbReference type="RefSeq" id="WP_234867117.1">
    <property type="nucleotide sequence ID" value="NZ_JAKEVY010000004.1"/>
</dbReference>
<dbReference type="PANTHER" id="PTHR42756:SF1">
    <property type="entry name" value="TRANSCRIPTIONAL REPRESSOR OF EMRAB OPERON"/>
    <property type="match status" value="1"/>
</dbReference>
<evidence type="ECO:0000256" key="1">
    <source>
        <dbReference type="ARBA" id="ARBA00023015"/>
    </source>
</evidence>
<evidence type="ECO:0000313" key="5">
    <source>
        <dbReference type="EMBL" id="MCF1716161.1"/>
    </source>
</evidence>
<gene>
    <name evidence="5" type="ORF">L0U88_16085</name>
</gene>
<dbReference type="InterPro" id="IPR036388">
    <property type="entry name" value="WH-like_DNA-bd_sf"/>
</dbReference>
<evidence type="ECO:0000256" key="2">
    <source>
        <dbReference type="ARBA" id="ARBA00023125"/>
    </source>
</evidence>
<keyword evidence="1" id="KW-0805">Transcription regulation</keyword>
<proteinExistence type="predicted"/>
<dbReference type="EMBL" id="JAKEVY010000004">
    <property type="protein sequence ID" value="MCF1716161.1"/>
    <property type="molecule type" value="Genomic_DNA"/>
</dbReference>
<dbReference type="Pfam" id="PF12802">
    <property type="entry name" value="MarR_2"/>
    <property type="match status" value="1"/>
</dbReference>
<name>A0ABS9BKK6_9BACT</name>
<sequence length="141" mass="16215">MKASESRYHQCIYFSSNALARKIEKLAMESWKKLGLAPSHAYLLMLVLEEPGVQPGYAAEELQLSPSTVTRLLEKLEEKKLVVRTTEGKLTNIYPTPKAKELYPQMKNCTREFQEKYQALINEEEASRLVKSINRINDQLP</sequence>